<organism evidence="3">
    <name type="scientific">Rodentolepis nana</name>
    <name type="common">Dwarf tapeworm</name>
    <name type="synonym">Hymenolepis nana</name>
    <dbReference type="NCBI Taxonomy" id="102285"/>
    <lineage>
        <taxon>Eukaryota</taxon>
        <taxon>Metazoa</taxon>
        <taxon>Spiralia</taxon>
        <taxon>Lophotrochozoa</taxon>
        <taxon>Platyhelminthes</taxon>
        <taxon>Cestoda</taxon>
        <taxon>Eucestoda</taxon>
        <taxon>Cyclophyllidea</taxon>
        <taxon>Hymenolepididae</taxon>
        <taxon>Rodentolepis</taxon>
    </lineage>
</organism>
<accession>A0A0R3T148</accession>
<reference evidence="1 2" key="2">
    <citation type="submission" date="2018-11" db="EMBL/GenBank/DDBJ databases">
        <authorList>
            <consortium name="Pathogen Informatics"/>
        </authorList>
    </citation>
    <scope>NUCLEOTIDE SEQUENCE [LARGE SCALE GENOMIC DNA]</scope>
</reference>
<proteinExistence type="predicted"/>
<evidence type="ECO:0000313" key="1">
    <source>
        <dbReference type="EMBL" id="VDN96440.1"/>
    </source>
</evidence>
<evidence type="ECO:0000313" key="3">
    <source>
        <dbReference type="WBParaSite" id="HNAJ_0000058001-mRNA-1"/>
    </source>
</evidence>
<reference evidence="3" key="1">
    <citation type="submission" date="2017-02" db="UniProtKB">
        <authorList>
            <consortium name="WormBaseParasite"/>
        </authorList>
    </citation>
    <scope>IDENTIFICATION</scope>
</reference>
<dbReference type="Proteomes" id="UP000278807">
    <property type="component" value="Unassembled WGS sequence"/>
</dbReference>
<protein>
    <submittedName>
        <fullName evidence="1 3">Uncharacterized protein</fullName>
    </submittedName>
</protein>
<gene>
    <name evidence="1" type="ORF">HNAJ_LOCUS581</name>
</gene>
<dbReference type="AlphaFoldDB" id="A0A0R3T148"/>
<keyword evidence="2" id="KW-1185">Reference proteome</keyword>
<dbReference type="EMBL" id="UZAE01000170">
    <property type="protein sequence ID" value="VDN96440.1"/>
    <property type="molecule type" value="Genomic_DNA"/>
</dbReference>
<name>A0A0R3T148_RODNA</name>
<sequence length="70" mass="7792">MNLSVNAIYSRGRTATAATSFKSELKLMLNAAQVSRSYRTVLLATSFWLNMGYSYCCSVSQLLITRNDDS</sequence>
<dbReference type="WBParaSite" id="HNAJ_0000058001-mRNA-1">
    <property type="protein sequence ID" value="HNAJ_0000058001-mRNA-1"/>
    <property type="gene ID" value="HNAJ_0000058001"/>
</dbReference>
<evidence type="ECO:0000313" key="2">
    <source>
        <dbReference type="Proteomes" id="UP000278807"/>
    </source>
</evidence>